<dbReference type="PANTHER" id="PTHR21427:SF19">
    <property type="entry name" value="UBIQUINONE BIOSYNTHESIS PROTEIN COQ9, MITOCHONDRIAL"/>
    <property type="match status" value="1"/>
</dbReference>
<dbReference type="Gene3D" id="1.10.357.10">
    <property type="entry name" value="Tetracycline Repressor, domain 2"/>
    <property type="match status" value="1"/>
</dbReference>
<feature type="region of interest" description="Disordered" evidence="9">
    <location>
        <begin position="43"/>
        <end position="84"/>
    </location>
</feature>
<keyword evidence="13" id="KW-0830">Ubiquinone</keyword>
<keyword evidence="4 8" id="KW-0831">Ubiquinone biosynthesis</keyword>
<evidence type="ECO:0000256" key="8">
    <source>
        <dbReference type="RuleBase" id="RU366063"/>
    </source>
</evidence>
<feature type="domain" description="Ubiquinone biosynthesis protein COQ9 HTH" evidence="11">
    <location>
        <begin position="82"/>
        <end position="112"/>
    </location>
</feature>
<dbReference type="Proteomes" id="UP000694888">
    <property type="component" value="Unplaced"/>
</dbReference>
<evidence type="ECO:0000256" key="4">
    <source>
        <dbReference type="ARBA" id="ARBA00022688"/>
    </source>
</evidence>
<dbReference type="InterPro" id="IPR048674">
    <property type="entry name" value="COQ9_HTH"/>
</dbReference>
<evidence type="ECO:0000256" key="9">
    <source>
        <dbReference type="SAM" id="MobiDB-lite"/>
    </source>
</evidence>
<dbReference type="InterPro" id="IPR013718">
    <property type="entry name" value="COQ9_C"/>
</dbReference>
<keyword evidence="6 8" id="KW-0446">Lipid-binding</keyword>
<dbReference type="RefSeq" id="XP_005089814.1">
    <property type="nucleotide sequence ID" value="XM_005089757.3"/>
</dbReference>
<protein>
    <recommendedName>
        <fullName evidence="8">Ubiquinone biosynthesis protein</fullName>
    </recommendedName>
</protein>
<dbReference type="Pfam" id="PF21392">
    <property type="entry name" value="COQ9_N"/>
    <property type="match status" value="1"/>
</dbReference>
<name>A0ABM0JBG0_APLCA</name>
<organism evidence="12 13">
    <name type="scientific">Aplysia californica</name>
    <name type="common">California sea hare</name>
    <dbReference type="NCBI Taxonomy" id="6500"/>
    <lineage>
        <taxon>Eukaryota</taxon>
        <taxon>Metazoa</taxon>
        <taxon>Spiralia</taxon>
        <taxon>Lophotrochozoa</taxon>
        <taxon>Mollusca</taxon>
        <taxon>Gastropoda</taxon>
        <taxon>Heterobranchia</taxon>
        <taxon>Euthyneura</taxon>
        <taxon>Tectipleura</taxon>
        <taxon>Aplysiida</taxon>
        <taxon>Aplysioidea</taxon>
        <taxon>Aplysiidae</taxon>
        <taxon>Aplysia</taxon>
    </lineage>
</organism>
<evidence type="ECO:0000256" key="3">
    <source>
        <dbReference type="ARBA" id="ARBA00010766"/>
    </source>
</evidence>
<evidence type="ECO:0000313" key="13">
    <source>
        <dbReference type="RefSeq" id="XP_005089814.1"/>
    </source>
</evidence>
<comment type="function">
    <text evidence="8">Membrane-associated protein that warps the membrane surface to access and bind aromatic isoprenes with high specificity, including ubiquinone (CoQ) isoprene intermediates and presents them directly to Coq7, therefore facilitating the Coq7-mediated hydroxylase step. Participates in the biosynthesis of coenzyme Q, also named ubiquinone, an essential lipid-soluble electron transporter for aerobic cellular respiration.</text>
</comment>
<evidence type="ECO:0000256" key="2">
    <source>
        <dbReference type="ARBA" id="ARBA00004749"/>
    </source>
</evidence>
<gene>
    <name evidence="13" type="primary">LOC101863312</name>
</gene>
<evidence type="ECO:0000256" key="6">
    <source>
        <dbReference type="ARBA" id="ARBA00023121"/>
    </source>
</evidence>
<sequence length="305" mass="34468">MMASTVAFGQLRKLMISQLVSKAGVPSTRGLLLRGVCCSSSLRQKNHQSGGDTGRSFEEQERSNFSLDSQSSQEESQEQEYEHSVKQRILKASMPFVCELGWTKKALEAGAQSEGLPPVAQGMFPRGGAELIHYFYGQCNSELGVILAQRVEQAKQEGLEKPKTKPFIRDAVETRLRMIAPYMDQWPQAMAIQTLPQNAAESWTNLLNLVDEIWFHAGDRSVDFNWYTKRLALAGVYKTSEVFMLQDKSEDQQETWAFMDRRLEDLQTFGASKKSLEQTSEVLKESLLGFCIMGRNMLGMNSRDR</sequence>
<comment type="subcellular location">
    <subcellularLocation>
        <location evidence="1 8">Mitochondrion</location>
    </subcellularLocation>
</comment>
<proteinExistence type="inferred from homology"/>
<evidence type="ECO:0000256" key="1">
    <source>
        <dbReference type="ARBA" id="ARBA00004173"/>
    </source>
</evidence>
<dbReference type="Pfam" id="PF08511">
    <property type="entry name" value="COQ9"/>
    <property type="match status" value="1"/>
</dbReference>
<comment type="pathway">
    <text evidence="2 8">Cofactor biosynthesis; ubiquinone biosynthesis.</text>
</comment>
<keyword evidence="5" id="KW-0809">Transit peptide</keyword>
<evidence type="ECO:0000256" key="7">
    <source>
        <dbReference type="ARBA" id="ARBA00023128"/>
    </source>
</evidence>
<evidence type="ECO:0000259" key="10">
    <source>
        <dbReference type="Pfam" id="PF08511"/>
    </source>
</evidence>
<dbReference type="InterPro" id="IPR012762">
    <property type="entry name" value="Ubiq_biosynth_COQ9"/>
</dbReference>
<evidence type="ECO:0000256" key="5">
    <source>
        <dbReference type="ARBA" id="ARBA00022946"/>
    </source>
</evidence>
<keyword evidence="7 8" id="KW-0496">Mitochondrion</keyword>
<feature type="domain" description="COQ9 C-terminal" evidence="10">
    <location>
        <begin position="200"/>
        <end position="270"/>
    </location>
</feature>
<keyword evidence="12" id="KW-1185">Reference proteome</keyword>
<comment type="similarity">
    <text evidence="3 8">Belongs to the COQ9 family.</text>
</comment>
<dbReference type="NCBIfam" id="TIGR02396">
    <property type="entry name" value="diverge_rpsU"/>
    <property type="match status" value="1"/>
</dbReference>
<evidence type="ECO:0000259" key="11">
    <source>
        <dbReference type="Pfam" id="PF21392"/>
    </source>
</evidence>
<evidence type="ECO:0000313" key="12">
    <source>
        <dbReference type="Proteomes" id="UP000694888"/>
    </source>
</evidence>
<reference evidence="13" key="1">
    <citation type="submission" date="2025-08" db="UniProtKB">
        <authorList>
            <consortium name="RefSeq"/>
        </authorList>
    </citation>
    <scope>IDENTIFICATION</scope>
</reference>
<dbReference type="PANTHER" id="PTHR21427">
    <property type="entry name" value="UBIQUINONE BIOSYNTHESIS PROTEIN COQ9, MITOCHONDRIAL"/>
    <property type="match status" value="1"/>
</dbReference>
<dbReference type="GeneID" id="101863312"/>
<accession>A0ABM0JBG0</accession>